<feature type="domain" description="SH2" evidence="10">
    <location>
        <begin position="37"/>
        <end position="130"/>
    </location>
</feature>
<evidence type="ECO:0000259" key="10">
    <source>
        <dbReference type="PROSITE" id="PS50001"/>
    </source>
</evidence>
<dbReference type="SUPFAM" id="SSF55550">
    <property type="entry name" value="SH2 domain"/>
    <property type="match status" value="1"/>
</dbReference>
<dbReference type="EC" id="2.7.10.2" evidence="9"/>
<evidence type="ECO:0000256" key="4">
    <source>
        <dbReference type="ARBA" id="ARBA00022840"/>
    </source>
</evidence>
<feature type="binding site" evidence="8">
    <location>
        <position position="173"/>
    </location>
    <ligand>
        <name>ATP</name>
        <dbReference type="ChEBI" id="CHEBI:30616"/>
    </ligand>
</feature>
<dbReference type="CDD" id="cd10361">
    <property type="entry name" value="SH2_Fps_family"/>
    <property type="match status" value="1"/>
</dbReference>
<dbReference type="Gene3D" id="1.10.510.10">
    <property type="entry name" value="Transferase(Phosphotransferase) domain 1"/>
    <property type="match status" value="2"/>
</dbReference>
<evidence type="ECO:0000256" key="3">
    <source>
        <dbReference type="ARBA" id="ARBA00022777"/>
    </source>
</evidence>
<keyword evidence="1 9" id="KW-0808">Transferase</keyword>
<name>A0A3P7YXA2_HELPZ</name>
<evidence type="ECO:0000256" key="2">
    <source>
        <dbReference type="ARBA" id="ARBA00022741"/>
    </source>
</evidence>
<dbReference type="Gene3D" id="3.30.200.20">
    <property type="entry name" value="Phosphorylase Kinase, domain 1"/>
    <property type="match status" value="1"/>
</dbReference>
<dbReference type="PRINTS" id="PR00401">
    <property type="entry name" value="SH2DOMAIN"/>
</dbReference>
<dbReference type="InterPro" id="IPR036860">
    <property type="entry name" value="SH2_dom_sf"/>
</dbReference>
<keyword evidence="3 9" id="KW-0418">Kinase</keyword>
<evidence type="ECO:0000256" key="5">
    <source>
        <dbReference type="ARBA" id="ARBA00023137"/>
    </source>
</evidence>
<dbReference type="SMART" id="SM00252">
    <property type="entry name" value="SH2"/>
    <property type="match status" value="1"/>
</dbReference>
<evidence type="ECO:0000256" key="9">
    <source>
        <dbReference type="RuleBase" id="RU362096"/>
    </source>
</evidence>
<reference evidence="12" key="1">
    <citation type="submission" date="2018-11" db="EMBL/GenBank/DDBJ databases">
        <authorList>
            <consortium name="Pathogen Informatics"/>
        </authorList>
    </citation>
    <scope>NUCLEOTIDE SEQUENCE [LARGE SCALE GENOMIC DNA]</scope>
</reference>
<dbReference type="Pfam" id="PF07714">
    <property type="entry name" value="PK_Tyr_Ser-Thr"/>
    <property type="match status" value="2"/>
</dbReference>
<evidence type="ECO:0000259" key="11">
    <source>
        <dbReference type="PROSITE" id="PS50011"/>
    </source>
</evidence>
<evidence type="ECO:0000313" key="12">
    <source>
        <dbReference type="EMBL" id="VDO69463.1"/>
    </source>
</evidence>
<dbReference type="InterPro" id="IPR008266">
    <property type="entry name" value="Tyr_kinase_AS"/>
</dbReference>
<sequence length="361" mass="41031">MMFFVVKALITVSETLKPSPALTSVGSAVGSIEDQQWYHGMLPREDINRLLKEDGEFLVRVTEPTPSSGMRTVISTRWNGRHYHFIVGHCKGMYYVEKETFPDVVALVEYYHRQKKPLTEATGAKLLSPVKRQKWELRHEWIKLDRQLGEGAFGGVFAGTLTTGFTTRKVAVKVNKGKAVEKEVIEEMCKEAAIMRIFRHPNVVKFYGIAVEREPVMLVMELVEGGSLDIVLRTKKEELTVQDLTNFALGAAKGLEYLHSKNCIHRDVAARNCLVSGKEDVNQRLPIRWIAPEVLETMLYSTKSDVYSFGILLWEIFSEGNVPYGKMTLAEVKTQIRSRQFVFNGKFHVTISDYYAEGVRC</sequence>
<dbReference type="Gene3D" id="3.30.505.10">
    <property type="entry name" value="SH2 domain"/>
    <property type="match status" value="1"/>
</dbReference>
<dbReference type="InterPro" id="IPR000980">
    <property type="entry name" value="SH2"/>
</dbReference>
<dbReference type="SUPFAM" id="SSF56112">
    <property type="entry name" value="Protein kinase-like (PK-like)"/>
    <property type="match status" value="1"/>
</dbReference>
<dbReference type="PANTHER" id="PTHR24418">
    <property type="entry name" value="TYROSINE-PROTEIN KINASE"/>
    <property type="match status" value="1"/>
</dbReference>
<evidence type="ECO:0000256" key="8">
    <source>
        <dbReference type="PROSITE-ProRule" id="PRU10141"/>
    </source>
</evidence>
<protein>
    <recommendedName>
        <fullName evidence="9">Tyrosine-protein kinase</fullName>
        <ecNumber evidence="9">2.7.10.2</ecNumber>
    </recommendedName>
</protein>
<dbReference type="InterPro" id="IPR000719">
    <property type="entry name" value="Prot_kinase_dom"/>
</dbReference>
<dbReference type="GO" id="GO:0004715">
    <property type="term" value="F:non-membrane spanning protein tyrosine kinase activity"/>
    <property type="evidence" value="ECO:0007669"/>
    <property type="project" value="UniProtKB-EC"/>
</dbReference>
<dbReference type="PROSITE" id="PS00107">
    <property type="entry name" value="PROTEIN_KINASE_ATP"/>
    <property type="match status" value="1"/>
</dbReference>
<keyword evidence="4 8" id="KW-0067">ATP-binding</keyword>
<dbReference type="AlphaFoldDB" id="A0A3P7YXA2"/>
<evidence type="ECO:0000256" key="1">
    <source>
        <dbReference type="ARBA" id="ARBA00022679"/>
    </source>
</evidence>
<dbReference type="InterPro" id="IPR020635">
    <property type="entry name" value="Tyr_kinase_cat_dom"/>
</dbReference>
<evidence type="ECO:0000256" key="6">
    <source>
        <dbReference type="ARBA" id="ARBA00051245"/>
    </source>
</evidence>
<organism evidence="12">
    <name type="scientific">Heligmosomoides polygyrus</name>
    <name type="common">Parasitic roundworm</name>
    <dbReference type="NCBI Taxonomy" id="6339"/>
    <lineage>
        <taxon>Eukaryota</taxon>
        <taxon>Metazoa</taxon>
        <taxon>Ecdysozoa</taxon>
        <taxon>Nematoda</taxon>
        <taxon>Chromadorea</taxon>
        <taxon>Rhabditida</taxon>
        <taxon>Rhabditina</taxon>
        <taxon>Rhabditomorpha</taxon>
        <taxon>Strongyloidea</taxon>
        <taxon>Heligmosomidae</taxon>
        <taxon>Heligmosomoides</taxon>
    </lineage>
</organism>
<proteinExistence type="inferred from homology"/>
<comment type="catalytic activity">
    <reaction evidence="6 9">
        <text>L-tyrosyl-[protein] + ATP = O-phospho-L-tyrosyl-[protein] + ADP + H(+)</text>
        <dbReference type="Rhea" id="RHEA:10596"/>
        <dbReference type="Rhea" id="RHEA-COMP:10136"/>
        <dbReference type="Rhea" id="RHEA-COMP:20101"/>
        <dbReference type="ChEBI" id="CHEBI:15378"/>
        <dbReference type="ChEBI" id="CHEBI:30616"/>
        <dbReference type="ChEBI" id="CHEBI:46858"/>
        <dbReference type="ChEBI" id="CHEBI:61978"/>
        <dbReference type="ChEBI" id="CHEBI:456216"/>
        <dbReference type="EC" id="2.7.10.2"/>
    </reaction>
</comment>
<dbReference type="InterPro" id="IPR035849">
    <property type="entry name" value="Fes/Fps/Fer_SH2"/>
</dbReference>
<dbReference type="CDD" id="cd00192">
    <property type="entry name" value="PTKc"/>
    <property type="match status" value="1"/>
</dbReference>
<dbReference type="PROSITE" id="PS00109">
    <property type="entry name" value="PROTEIN_KINASE_TYR"/>
    <property type="match status" value="1"/>
</dbReference>
<keyword evidence="7" id="KW-0727">SH2 domain</keyword>
<accession>A0A3P7YXA2</accession>
<dbReference type="Pfam" id="PF00017">
    <property type="entry name" value="SH2"/>
    <property type="match status" value="1"/>
</dbReference>
<keyword evidence="5 9" id="KW-0829">Tyrosine-protein kinase</keyword>
<dbReference type="PROSITE" id="PS50011">
    <property type="entry name" value="PROTEIN_KINASE_DOM"/>
    <property type="match status" value="1"/>
</dbReference>
<dbReference type="SMART" id="SM00219">
    <property type="entry name" value="TyrKc"/>
    <property type="match status" value="1"/>
</dbReference>
<feature type="domain" description="Protein kinase" evidence="11">
    <location>
        <begin position="142"/>
        <end position="361"/>
    </location>
</feature>
<dbReference type="EMBL" id="UZAH01025730">
    <property type="protein sequence ID" value="VDO69463.1"/>
    <property type="molecule type" value="Genomic_DNA"/>
</dbReference>
<dbReference type="GO" id="GO:0005524">
    <property type="term" value="F:ATP binding"/>
    <property type="evidence" value="ECO:0007669"/>
    <property type="project" value="UniProtKB-UniRule"/>
</dbReference>
<dbReference type="InterPro" id="IPR050198">
    <property type="entry name" value="Non-receptor_tyrosine_kinases"/>
</dbReference>
<keyword evidence="2 8" id="KW-0547">Nucleotide-binding</keyword>
<dbReference type="OrthoDB" id="535945at2759"/>
<dbReference type="InterPro" id="IPR017441">
    <property type="entry name" value="Protein_kinase_ATP_BS"/>
</dbReference>
<dbReference type="InterPro" id="IPR001245">
    <property type="entry name" value="Ser-Thr/Tyr_kinase_cat_dom"/>
</dbReference>
<comment type="similarity">
    <text evidence="9">Belongs to the protein kinase superfamily. Tyr protein kinase family.</text>
</comment>
<dbReference type="PROSITE" id="PS50001">
    <property type="entry name" value="SH2"/>
    <property type="match status" value="1"/>
</dbReference>
<gene>
    <name evidence="12" type="ORF">HPBE_LOCUS6733</name>
</gene>
<evidence type="ECO:0000256" key="7">
    <source>
        <dbReference type="PROSITE-ProRule" id="PRU00191"/>
    </source>
</evidence>
<dbReference type="InterPro" id="IPR011009">
    <property type="entry name" value="Kinase-like_dom_sf"/>
</dbReference>